<dbReference type="GeneTree" id="ENSGT00950000183173"/>
<name>A0A8C5W9J4_9ANUR</name>
<keyword evidence="1" id="KW-0862">Zinc</keyword>
<keyword evidence="1" id="KW-0479">Metal-binding</keyword>
<dbReference type="InterPro" id="IPR021109">
    <property type="entry name" value="Peptidase_aspartic_dom_sf"/>
</dbReference>
<dbReference type="SUPFAM" id="SSF56672">
    <property type="entry name" value="DNA/RNA polymerases"/>
    <property type="match status" value="1"/>
</dbReference>
<feature type="domain" description="CCHC-type" evidence="2">
    <location>
        <begin position="122"/>
        <end position="137"/>
    </location>
</feature>
<dbReference type="InterPro" id="IPR043502">
    <property type="entry name" value="DNA/RNA_pol_sf"/>
</dbReference>
<dbReference type="PANTHER" id="PTHR15503:SF22">
    <property type="entry name" value="TRANSPOSON TY3-I GAG POLYPROTEIN"/>
    <property type="match status" value="1"/>
</dbReference>
<dbReference type="Ensembl" id="ENSLLET00000025868.1">
    <property type="protein sequence ID" value="ENSLLEP00000024912.1"/>
    <property type="gene ID" value="ENSLLEG00000015862.1"/>
</dbReference>
<evidence type="ECO:0000313" key="3">
    <source>
        <dbReference type="Ensembl" id="ENSLLEP00000024912.1"/>
    </source>
</evidence>
<evidence type="ECO:0000256" key="1">
    <source>
        <dbReference type="PROSITE-ProRule" id="PRU00047"/>
    </source>
</evidence>
<keyword evidence="4" id="KW-1185">Reference proteome</keyword>
<dbReference type="Gene3D" id="2.40.70.10">
    <property type="entry name" value="Acid Proteases"/>
    <property type="match status" value="1"/>
</dbReference>
<dbReference type="SUPFAM" id="SSF57756">
    <property type="entry name" value="Retrovirus zinc finger-like domains"/>
    <property type="match status" value="1"/>
</dbReference>
<accession>A0A8C5W9J4</accession>
<dbReference type="InterPro" id="IPR032567">
    <property type="entry name" value="RTL1-rel"/>
</dbReference>
<reference evidence="3" key="1">
    <citation type="submission" date="2025-08" db="UniProtKB">
        <authorList>
            <consortium name="Ensembl"/>
        </authorList>
    </citation>
    <scope>IDENTIFICATION</scope>
</reference>
<reference evidence="3" key="2">
    <citation type="submission" date="2025-09" db="UniProtKB">
        <authorList>
            <consortium name="Ensembl"/>
        </authorList>
    </citation>
    <scope>IDENTIFICATION</scope>
</reference>
<dbReference type="InterPro" id="IPR036875">
    <property type="entry name" value="Znf_CCHC_sf"/>
</dbReference>
<dbReference type="GO" id="GO:0008270">
    <property type="term" value="F:zinc ion binding"/>
    <property type="evidence" value="ECO:0007669"/>
    <property type="project" value="UniProtKB-KW"/>
</dbReference>
<evidence type="ECO:0000313" key="4">
    <source>
        <dbReference type="Proteomes" id="UP000694569"/>
    </source>
</evidence>
<dbReference type="AlphaFoldDB" id="A0A8C5W9J4"/>
<dbReference type="SMART" id="SM00343">
    <property type="entry name" value="ZnF_C2HC"/>
    <property type="match status" value="1"/>
</dbReference>
<evidence type="ECO:0000259" key="2">
    <source>
        <dbReference type="PROSITE" id="PS50158"/>
    </source>
</evidence>
<dbReference type="PANTHER" id="PTHR15503">
    <property type="entry name" value="LDOC1 RELATED"/>
    <property type="match status" value="1"/>
</dbReference>
<dbReference type="GO" id="GO:0003676">
    <property type="term" value="F:nucleic acid binding"/>
    <property type="evidence" value="ECO:0007669"/>
    <property type="project" value="InterPro"/>
</dbReference>
<dbReference type="Gene3D" id="4.10.60.10">
    <property type="entry name" value="Zinc finger, CCHC-type"/>
    <property type="match status" value="1"/>
</dbReference>
<dbReference type="Gene3D" id="3.10.10.10">
    <property type="entry name" value="HIV Type 1 Reverse Transcriptase, subunit A, domain 1"/>
    <property type="match status" value="1"/>
</dbReference>
<protein>
    <recommendedName>
        <fullName evidence="2">CCHC-type domain-containing protein</fullName>
    </recommendedName>
</protein>
<proteinExistence type="predicted"/>
<dbReference type="OrthoDB" id="9445845at2759"/>
<sequence>MEFKQYALDTAWNEAALITQFCSGLSDQVKDEIAQIGVPSTLEMLMQVSISIDRRLRERRQERNLYPPVQPCRAPQPALHDVTRALVPYAPRNAQEEPMQIGAIDRRLPPEEMARRRTNRLCLYCGQAGHVIRNCPEKAERGGKKTNTPSDPVSKHNPLLIAPHLSIPIFLQLNEQCLPLTAMIDSGASGNFMDLSLATSLYVPIINKKHPVHVKLIDGSSLKSGLVTLETIPIRLYICHDHLKTISFDLVSSPVFRIILGLPWLRVHDPLIRWEKETVLFISPHCLQQCLRPHVKTINSILDLHMEKKQVVHPPVYTEYQDVFNEKKADDLPPHRVYDCPIALLPGAVILYGRIYPLSEPELKTLKEYIQENIQKGFIRSSTSPAGAGIFFVGKK</sequence>
<keyword evidence="1" id="KW-0863">Zinc-finger</keyword>
<dbReference type="PROSITE" id="PS50158">
    <property type="entry name" value="ZF_CCHC"/>
    <property type="match status" value="1"/>
</dbReference>
<dbReference type="Proteomes" id="UP000694569">
    <property type="component" value="Unplaced"/>
</dbReference>
<dbReference type="CDD" id="cd00303">
    <property type="entry name" value="retropepsin_like"/>
    <property type="match status" value="1"/>
</dbReference>
<organism evidence="3 4">
    <name type="scientific">Leptobrachium leishanense</name>
    <name type="common">Leishan spiny toad</name>
    <dbReference type="NCBI Taxonomy" id="445787"/>
    <lineage>
        <taxon>Eukaryota</taxon>
        <taxon>Metazoa</taxon>
        <taxon>Chordata</taxon>
        <taxon>Craniata</taxon>
        <taxon>Vertebrata</taxon>
        <taxon>Euteleostomi</taxon>
        <taxon>Amphibia</taxon>
        <taxon>Batrachia</taxon>
        <taxon>Anura</taxon>
        <taxon>Pelobatoidea</taxon>
        <taxon>Megophryidae</taxon>
        <taxon>Leptobrachium</taxon>
    </lineage>
</organism>
<dbReference type="InterPro" id="IPR001878">
    <property type="entry name" value="Znf_CCHC"/>
</dbReference>